<dbReference type="RefSeq" id="WP_185796523.1">
    <property type="nucleotide sequence ID" value="NZ_JACLQD010000001.1"/>
</dbReference>
<comment type="caution">
    <text evidence="2">The sequence shown here is derived from an EMBL/GenBank/DDBJ whole genome shotgun (WGS) entry which is preliminary data.</text>
</comment>
<dbReference type="InterPro" id="IPR010718">
    <property type="entry name" value="DUF1294"/>
</dbReference>
<keyword evidence="1" id="KW-0472">Membrane</keyword>
<keyword evidence="3" id="KW-1185">Reference proteome</keyword>
<feature type="transmembrane region" description="Helical" evidence="1">
    <location>
        <begin position="75"/>
        <end position="98"/>
    </location>
</feature>
<feature type="transmembrane region" description="Helical" evidence="1">
    <location>
        <begin position="46"/>
        <end position="63"/>
    </location>
</feature>
<keyword evidence="1" id="KW-1133">Transmembrane helix</keyword>
<dbReference type="EMBL" id="JACLQD010000001">
    <property type="protein sequence ID" value="MBC2834963.1"/>
    <property type="molecule type" value="Genomic_DNA"/>
</dbReference>
<gene>
    <name evidence="2" type="ORF">H7F16_05550</name>
</gene>
<protein>
    <submittedName>
        <fullName evidence="2">DUF1294 domain-containing protein</fullName>
    </submittedName>
</protein>
<proteinExistence type="predicted"/>
<organism evidence="2 3">
    <name type="scientific">Paragemmobacter straminiformis</name>
    <dbReference type="NCBI Taxonomy" id="2045119"/>
    <lineage>
        <taxon>Bacteria</taxon>
        <taxon>Pseudomonadati</taxon>
        <taxon>Pseudomonadota</taxon>
        <taxon>Alphaproteobacteria</taxon>
        <taxon>Rhodobacterales</taxon>
        <taxon>Paracoccaceae</taxon>
        <taxon>Paragemmobacter</taxon>
    </lineage>
</organism>
<dbReference type="AlphaFoldDB" id="A0A842I6C7"/>
<sequence length="141" mass="14920">MMAPGSVGFLAVCLAGYVLVASVLAYVAFAIDKGRAERGESRIPEATLLTLALFGGWPGAKLAQRRLRHKTRKPSFAGTLNLIGLGQAAFLAALLVPLEPVSEAMSNLTLTNALVALQIFEPSAETEKEQALPRRFGPGTD</sequence>
<evidence type="ECO:0000313" key="2">
    <source>
        <dbReference type="EMBL" id="MBC2834963.1"/>
    </source>
</evidence>
<accession>A0A842I6C7</accession>
<evidence type="ECO:0000256" key="1">
    <source>
        <dbReference type="SAM" id="Phobius"/>
    </source>
</evidence>
<reference evidence="2 3" key="1">
    <citation type="journal article" date="2017" name="Int. J. Syst. Evol. Microbiol.">
        <title>Gemmobacter straminiformis sp. nov., isolated from an artificial fountain.</title>
        <authorList>
            <person name="Kang J.Y."/>
            <person name="Kim M.J."/>
            <person name="Chun J."/>
            <person name="Son K.P."/>
            <person name="Jahng K.Y."/>
        </authorList>
    </citation>
    <scope>NUCLEOTIDE SEQUENCE [LARGE SCALE GENOMIC DNA]</scope>
    <source>
        <strain evidence="2 3">CAM-8</strain>
    </source>
</reference>
<evidence type="ECO:0000313" key="3">
    <source>
        <dbReference type="Proteomes" id="UP000555411"/>
    </source>
</evidence>
<name>A0A842I6C7_9RHOB</name>
<keyword evidence="1" id="KW-0812">Transmembrane</keyword>
<dbReference type="Proteomes" id="UP000555411">
    <property type="component" value="Unassembled WGS sequence"/>
</dbReference>
<dbReference type="Pfam" id="PF06961">
    <property type="entry name" value="DUF1294"/>
    <property type="match status" value="1"/>
</dbReference>